<reference evidence="1 2" key="1">
    <citation type="submission" date="2018-08" db="EMBL/GenBank/DDBJ databases">
        <title>Genomic Encyclopedia of Type Strains, Phase IV (KMG-IV): sequencing the most valuable type-strain genomes for metagenomic binning, comparative biology and taxonomic classification.</title>
        <authorList>
            <person name="Goeker M."/>
        </authorList>
    </citation>
    <scope>NUCLEOTIDE SEQUENCE [LARGE SCALE GENOMIC DNA]</scope>
    <source>
        <strain evidence="1 2">DSM 18841</strain>
    </source>
</reference>
<evidence type="ECO:0000313" key="2">
    <source>
        <dbReference type="Proteomes" id="UP000256884"/>
    </source>
</evidence>
<proteinExistence type="predicted"/>
<comment type="caution">
    <text evidence="1">The sequence shown here is derived from an EMBL/GenBank/DDBJ whole genome shotgun (WGS) entry which is preliminary data.</text>
</comment>
<protein>
    <recommendedName>
        <fullName evidence="3">Circularly permuted ATP-grasp superfamily protein</fullName>
    </recommendedName>
</protein>
<gene>
    <name evidence="1" type="ORF">C7448_102447</name>
</gene>
<name>A0A3E0I835_9FLAO</name>
<keyword evidence="2" id="KW-1185">Reference proteome</keyword>
<sequence>MKEVYNKSSYKNSILGEFHEEFIENKKVSSSRLNINKINKEEIPDLFKNYDYEVCSWPIIIDSCKSNQLEELTFKIPKLISRIPELYFKNDIKSIADYYYEGNQIMTQLGLISLQMNQNSSIRLDLSLPETDFKVLEVNAGSLLGGFELSSFEDTLRNLHPSFLKFSREKFKSYNVQQKYFQFLINEVLNYTGEKNEVNIFIGLTDKEESVRQNAMKFINGLVKKEFTKLKINGKTYTGDISELKNENGVVTYRGITIHGITLLGKNIPLDKTIYRSFIQKKVYLTTHFGYAILGDKRSLVLLRKLALQNKFSKEENELILRSIPFTENLGEKRTVFKNDEYNILELVKKYKNSFVIKDAVGAQGDNVFIGKFETDKSWNEIINLGLKKNYIIQEYCASKNYLAPNKNNLWVDHKLIWGAFGFGEEYGGVWGRLSETINDVGVINSAKGAVEAIIFEYN</sequence>
<evidence type="ECO:0000313" key="1">
    <source>
        <dbReference type="EMBL" id="REH54914.1"/>
    </source>
</evidence>
<evidence type="ECO:0008006" key="3">
    <source>
        <dbReference type="Google" id="ProtNLM"/>
    </source>
</evidence>
<dbReference type="Proteomes" id="UP000256884">
    <property type="component" value="Unassembled WGS sequence"/>
</dbReference>
<dbReference type="OrthoDB" id="1299052at2"/>
<organism evidence="1 2">
    <name type="scientific">Tenacibaculum gallaicum</name>
    <dbReference type="NCBI Taxonomy" id="561505"/>
    <lineage>
        <taxon>Bacteria</taxon>
        <taxon>Pseudomonadati</taxon>
        <taxon>Bacteroidota</taxon>
        <taxon>Flavobacteriia</taxon>
        <taxon>Flavobacteriales</taxon>
        <taxon>Flavobacteriaceae</taxon>
        <taxon>Tenacibaculum</taxon>
    </lineage>
</organism>
<dbReference type="AlphaFoldDB" id="A0A3E0I835"/>
<dbReference type="RefSeq" id="WP_115900548.1">
    <property type="nucleotide sequence ID" value="NZ_QUNS01000002.1"/>
</dbReference>
<dbReference type="EMBL" id="QUNS01000002">
    <property type="protein sequence ID" value="REH54914.1"/>
    <property type="molecule type" value="Genomic_DNA"/>
</dbReference>
<accession>A0A3E0I835</accession>
<dbReference type="SUPFAM" id="SSF56059">
    <property type="entry name" value="Glutathione synthetase ATP-binding domain-like"/>
    <property type="match status" value="1"/>
</dbReference>